<keyword evidence="4" id="KW-1185">Reference proteome</keyword>
<evidence type="ECO:0000313" key="4">
    <source>
        <dbReference type="Proteomes" id="UP000775547"/>
    </source>
</evidence>
<organism evidence="3 4">
    <name type="scientific">Asterophora parasitica</name>
    <dbReference type="NCBI Taxonomy" id="117018"/>
    <lineage>
        <taxon>Eukaryota</taxon>
        <taxon>Fungi</taxon>
        <taxon>Dikarya</taxon>
        <taxon>Basidiomycota</taxon>
        <taxon>Agaricomycotina</taxon>
        <taxon>Agaricomycetes</taxon>
        <taxon>Agaricomycetidae</taxon>
        <taxon>Agaricales</taxon>
        <taxon>Tricholomatineae</taxon>
        <taxon>Lyophyllaceae</taxon>
        <taxon>Asterophora</taxon>
    </lineage>
</organism>
<dbReference type="EMBL" id="JABCKV010002952">
    <property type="protein sequence ID" value="KAG5636348.1"/>
    <property type="molecule type" value="Genomic_DNA"/>
</dbReference>
<feature type="coiled-coil region" evidence="1">
    <location>
        <begin position="63"/>
        <end position="97"/>
    </location>
</feature>
<feature type="non-terminal residue" evidence="3">
    <location>
        <position position="1"/>
    </location>
</feature>
<evidence type="ECO:0000313" key="3">
    <source>
        <dbReference type="EMBL" id="KAG5636348.1"/>
    </source>
</evidence>
<comment type="caution">
    <text evidence="3">The sequence shown here is derived from an EMBL/GenBank/DDBJ whole genome shotgun (WGS) entry which is preliminary data.</text>
</comment>
<feature type="region of interest" description="Disordered" evidence="2">
    <location>
        <begin position="22"/>
        <end position="43"/>
    </location>
</feature>
<protein>
    <submittedName>
        <fullName evidence="3">Uncharacterized protein</fullName>
    </submittedName>
</protein>
<dbReference type="AlphaFoldDB" id="A0A9P7FU72"/>
<gene>
    <name evidence="3" type="ORF">DXG03_004813</name>
</gene>
<sequence length="120" mass="13039">FAEGGALDSQYPSQLWAEAQLAAGDAGGNQTSAGLDDEDVQVQPGSDADWAHWMSEGQIRMAYGDLRAMVDDLESTVNQLEAKNRSLTRQLRIANGDLPQMRLFMLVAGEKLLETGKEKA</sequence>
<reference evidence="3" key="1">
    <citation type="submission" date="2020-07" db="EMBL/GenBank/DDBJ databases">
        <authorList>
            <person name="Nieuwenhuis M."/>
            <person name="Van De Peppel L.J.J."/>
        </authorList>
    </citation>
    <scope>NUCLEOTIDE SEQUENCE</scope>
    <source>
        <strain evidence="3">AP01</strain>
        <tissue evidence="3">Mycelium</tissue>
    </source>
</reference>
<keyword evidence="1" id="KW-0175">Coiled coil</keyword>
<evidence type="ECO:0000256" key="2">
    <source>
        <dbReference type="SAM" id="MobiDB-lite"/>
    </source>
</evidence>
<name>A0A9P7FU72_9AGAR</name>
<dbReference type="Proteomes" id="UP000775547">
    <property type="component" value="Unassembled WGS sequence"/>
</dbReference>
<evidence type="ECO:0000256" key="1">
    <source>
        <dbReference type="SAM" id="Coils"/>
    </source>
</evidence>
<proteinExistence type="predicted"/>
<reference evidence="3" key="2">
    <citation type="submission" date="2021-10" db="EMBL/GenBank/DDBJ databases">
        <title>Phylogenomics reveals ancestral predisposition of the termite-cultivated fungus Termitomyces towards a domesticated lifestyle.</title>
        <authorList>
            <person name="Auxier B."/>
            <person name="Grum-Grzhimaylo A."/>
            <person name="Cardenas M.E."/>
            <person name="Lodge J.D."/>
            <person name="Laessoe T."/>
            <person name="Pedersen O."/>
            <person name="Smith M.E."/>
            <person name="Kuyper T.W."/>
            <person name="Franco-Molano E.A."/>
            <person name="Baroni T.J."/>
            <person name="Aanen D.K."/>
        </authorList>
    </citation>
    <scope>NUCLEOTIDE SEQUENCE</scope>
    <source>
        <strain evidence="3">AP01</strain>
        <tissue evidence="3">Mycelium</tissue>
    </source>
</reference>
<accession>A0A9P7FU72</accession>